<dbReference type="PANTHER" id="PTHR12157:SF18">
    <property type="entry name" value="REGULATING SYNAPTIC MEMBRANE EXOCYTOSIS PROTEIN 1"/>
    <property type="match status" value="1"/>
</dbReference>
<feature type="domain" description="RabBD" evidence="1">
    <location>
        <begin position="4"/>
        <end position="73"/>
    </location>
</feature>
<dbReference type="OrthoDB" id="420032at2759"/>
<dbReference type="GO" id="GO:2000300">
    <property type="term" value="P:regulation of synaptic vesicle exocytosis"/>
    <property type="evidence" value="ECO:0007669"/>
    <property type="project" value="TreeGrafter"/>
</dbReference>
<sequence>MQELPDLSHLTEEERNIIMAVMDRQKEEEEKEEAMLKKGTLLSQELYDGVCRNALNQEITFLTESALDLFIPQTGLVARTALTQVQHLALGLVEPCEIPTGPVLELVQVPVDAILSFRCVSHTIQLDVICKCAEGAPDPFVSVINEDIE</sequence>
<dbReference type="InterPro" id="IPR039032">
    <property type="entry name" value="Rim-like"/>
</dbReference>
<accession>A0A3M0KJX5</accession>
<dbReference type="PANTHER" id="PTHR12157">
    <property type="entry name" value="REGULATING SYNAPTIC MEMBRANE EXOCYTOSIS PROTEIN"/>
    <property type="match status" value="1"/>
</dbReference>
<dbReference type="AlphaFoldDB" id="A0A3M0KJX5"/>
<evidence type="ECO:0000259" key="1">
    <source>
        <dbReference type="PROSITE" id="PS50916"/>
    </source>
</evidence>
<dbReference type="PROSITE" id="PS50916">
    <property type="entry name" value="RABBD"/>
    <property type="match status" value="1"/>
</dbReference>
<protein>
    <recommendedName>
        <fullName evidence="1">RabBD domain-containing protein</fullName>
    </recommendedName>
</protein>
<dbReference type="Proteomes" id="UP000269221">
    <property type="component" value="Unassembled WGS sequence"/>
</dbReference>
<name>A0A3M0KJX5_HIRRU</name>
<dbReference type="Gene3D" id="3.30.40.10">
    <property type="entry name" value="Zinc/RING finger domain, C3HC4 (zinc finger)"/>
    <property type="match status" value="1"/>
</dbReference>
<dbReference type="STRING" id="333673.A0A3M0KJX5"/>
<comment type="caution">
    <text evidence="2">The sequence shown here is derived from an EMBL/GenBank/DDBJ whole genome shotgun (WGS) entry which is preliminary data.</text>
</comment>
<gene>
    <name evidence="2" type="ORF">DUI87_10918</name>
</gene>
<dbReference type="GO" id="GO:0031267">
    <property type="term" value="F:small GTPase binding"/>
    <property type="evidence" value="ECO:0007669"/>
    <property type="project" value="InterPro"/>
</dbReference>
<dbReference type="GO" id="GO:0048788">
    <property type="term" value="C:cytoskeleton of presynaptic active zone"/>
    <property type="evidence" value="ECO:0007669"/>
    <property type="project" value="TreeGrafter"/>
</dbReference>
<dbReference type="GO" id="GO:0042391">
    <property type="term" value="P:regulation of membrane potential"/>
    <property type="evidence" value="ECO:0007669"/>
    <property type="project" value="TreeGrafter"/>
</dbReference>
<proteinExistence type="predicted"/>
<dbReference type="GO" id="GO:0050806">
    <property type="term" value="P:positive regulation of synaptic transmission"/>
    <property type="evidence" value="ECO:0007669"/>
    <property type="project" value="TreeGrafter"/>
</dbReference>
<dbReference type="GO" id="GO:0006886">
    <property type="term" value="P:intracellular protein transport"/>
    <property type="evidence" value="ECO:0007669"/>
    <property type="project" value="InterPro"/>
</dbReference>
<dbReference type="InterPro" id="IPR010911">
    <property type="entry name" value="Rab_BD"/>
</dbReference>
<evidence type="ECO:0000313" key="2">
    <source>
        <dbReference type="EMBL" id="RMC13383.1"/>
    </source>
</evidence>
<dbReference type="GO" id="GO:0044325">
    <property type="term" value="F:transmembrane transporter binding"/>
    <property type="evidence" value="ECO:0007669"/>
    <property type="project" value="TreeGrafter"/>
</dbReference>
<dbReference type="GO" id="GO:0048167">
    <property type="term" value="P:regulation of synaptic plasticity"/>
    <property type="evidence" value="ECO:0007669"/>
    <property type="project" value="TreeGrafter"/>
</dbReference>
<dbReference type="GO" id="GO:0042734">
    <property type="term" value="C:presynaptic membrane"/>
    <property type="evidence" value="ECO:0007669"/>
    <property type="project" value="TreeGrafter"/>
</dbReference>
<keyword evidence="3" id="KW-1185">Reference proteome</keyword>
<organism evidence="2 3">
    <name type="scientific">Hirundo rustica rustica</name>
    <dbReference type="NCBI Taxonomy" id="333673"/>
    <lineage>
        <taxon>Eukaryota</taxon>
        <taxon>Metazoa</taxon>
        <taxon>Chordata</taxon>
        <taxon>Craniata</taxon>
        <taxon>Vertebrata</taxon>
        <taxon>Euteleostomi</taxon>
        <taxon>Archelosauria</taxon>
        <taxon>Archosauria</taxon>
        <taxon>Dinosauria</taxon>
        <taxon>Saurischia</taxon>
        <taxon>Theropoda</taxon>
        <taxon>Coelurosauria</taxon>
        <taxon>Aves</taxon>
        <taxon>Neognathae</taxon>
        <taxon>Neoaves</taxon>
        <taxon>Telluraves</taxon>
        <taxon>Australaves</taxon>
        <taxon>Passeriformes</taxon>
        <taxon>Sylvioidea</taxon>
        <taxon>Hirundinidae</taxon>
        <taxon>Hirundo</taxon>
    </lineage>
</organism>
<dbReference type="GO" id="GO:0048791">
    <property type="term" value="P:calcium ion-regulated exocytosis of neurotransmitter"/>
    <property type="evidence" value="ECO:0007669"/>
    <property type="project" value="TreeGrafter"/>
</dbReference>
<evidence type="ECO:0000313" key="3">
    <source>
        <dbReference type="Proteomes" id="UP000269221"/>
    </source>
</evidence>
<reference evidence="2 3" key="1">
    <citation type="submission" date="2018-07" db="EMBL/GenBank/DDBJ databases">
        <title>A high quality draft genome assembly of the barn swallow (H. rustica rustica).</title>
        <authorList>
            <person name="Formenti G."/>
            <person name="Chiara M."/>
            <person name="Poveda L."/>
            <person name="Francoijs K.-J."/>
            <person name="Bonisoli-Alquati A."/>
            <person name="Canova L."/>
            <person name="Gianfranceschi L."/>
            <person name="Horner D.S."/>
            <person name="Saino N."/>
        </authorList>
    </citation>
    <scope>NUCLEOTIDE SEQUENCE [LARGE SCALE GENOMIC DNA]</scope>
    <source>
        <strain evidence="2">Chelidonia</strain>
        <tissue evidence="2">Blood</tissue>
    </source>
</reference>
<dbReference type="InterPro" id="IPR013083">
    <property type="entry name" value="Znf_RING/FYVE/PHD"/>
</dbReference>
<dbReference type="EMBL" id="QRBI01000106">
    <property type="protein sequence ID" value="RMC13383.1"/>
    <property type="molecule type" value="Genomic_DNA"/>
</dbReference>